<dbReference type="Proteomes" id="UP001241472">
    <property type="component" value="Unassembled WGS sequence"/>
</dbReference>
<evidence type="ECO:0000313" key="3">
    <source>
        <dbReference type="Proteomes" id="UP001241472"/>
    </source>
</evidence>
<dbReference type="PANTHER" id="PTHR36436">
    <property type="entry name" value="SLL5081 PROTEIN"/>
    <property type="match status" value="1"/>
</dbReference>
<dbReference type="PANTHER" id="PTHR36436:SF6">
    <property type="entry name" value="SLL5081 PROTEIN"/>
    <property type="match status" value="1"/>
</dbReference>
<dbReference type="EMBL" id="JAUSRF010000029">
    <property type="protein sequence ID" value="MDP9840532.1"/>
    <property type="molecule type" value="Genomic_DNA"/>
</dbReference>
<keyword evidence="3" id="KW-1185">Reference proteome</keyword>
<comment type="caution">
    <text evidence="2">The sequence shown here is derived from an EMBL/GenBank/DDBJ whole genome shotgun (WGS) entry which is preliminary data.</text>
</comment>
<dbReference type="PROSITE" id="PS51257">
    <property type="entry name" value="PROKAR_LIPOPROTEIN"/>
    <property type="match status" value="1"/>
</dbReference>
<keyword evidence="1" id="KW-0732">Signal</keyword>
<name>A0ABT9Q1H0_9HYPH</name>
<proteinExistence type="predicted"/>
<organism evidence="2 3">
    <name type="scientific">Neorhizobium huautlense</name>
    <dbReference type="NCBI Taxonomy" id="67774"/>
    <lineage>
        <taxon>Bacteria</taxon>
        <taxon>Pseudomonadati</taxon>
        <taxon>Pseudomonadota</taxon>
        <taxon>Alphaproteobacteria</taxon>
        <taxon>Hyphomicrobiales</taxon>
        <taxon>Rhizobiaceae</taxon>
        <taxon>Rhizobium/Agrobacterium group</taxon>
        <taxon>Neorhizobium</taxon>
    </lineage>
</organism>
<gene>
    <name evidence="2" type="ORF">J2T09_005319</name>
</gene>
<reference evidence="2 3" key="1">
    <citation type="submission" date="2023-07" db="EMBL/GenBank/DDBJ databases">
        <title>Sorghum-associated microbial communities from plants grown in Nebraska, USA.</title>
        <authorList>
            <person name="Schachtman D."/>
        </authorList>
    </citation>
    <scope>NUCLEOTIDE SEQUENCE [LARGE SCALE GENOMIC DNA]</scope>
    <source>
        <strain evidence="2 3">DS1307</strain>
    </source>
</reference>
<dbReference type="Gene3D" id="2.30.320.10">
    <property type="entry name" value="YwqG-like"/>
    <property type="match status" value="2"/>
</dbReference>
<evidence type="ECO:0000313" key="2">
    <source>
        <dbReference type="EMBL" id="MDP9840532.1"/>
    </source>
</evidence>
<dbReference type="InterPro" id="IPR035948">
    <property type="entry name" value="YwqG-like_sf"/>
</dbReference>
<dbReference type="Pfam" id="PF09234">
    <property type="entry name" value="DUF1963"/>
    <property type="match status" value="1"/>
</dbReference>
<feature type="signal peptide" evidence="1">
    <location>
        <begin position="1"/>
        <end position="26"/>
    </location>
</feature>
<protein>
    <submittedName>
        <fullName evidence="2">Uncharacterized protein YwqG</fullName>
    </submittedName>
</protein>
<dbReference type="RefSeq" id="WP_306840036.1">
    <property type="nucleotide sequence ID" value="NZ_JAUSRF010000029.1"/>
</dbReference>
<feature type="chain" id="PRO_5045330405" evidence="1">
    <location>
        <begin position="27"/>
        <end position="424"/>
    </location>
</feature>
<sequence>MSRRFHLALAGSLFACVSMMPHTALAQEGDEILGLPTSRDELSDRLTEAGMSAAGVEAIIKVARDGIVLDTKAADEAALAPGFSKVGGLPDLPKNIEWPVRPAYDGAETLAAQFTADAVTFYGDAGIAPPWMPETEGKAFLAERKRARDEAMAATLKIMKDSGAEVNEDELAEEMTLPADVAIKAATEQRLLADAVTKPFPLPFIAQVDLAAMANEPGFDKALPTNGRLLFFYDMPVLPASYEPRGKAGWKVIYDDTPVADLERKPLPKALADFPGTASLKAAAITPRSVVTTVPIGDAGWDVVGEISGDDTSIYSGWLFSLGFPIEAEGGNHQLGGWPRAIQSGMQATSQLASNGVYVGDGKAFETEEGKRLLAGAKDWHLVLQIGTDDATGYPFPGALYVLMREEDLAARNFDKAWVVYEQD</sequence>
<dbReference type="SUPFAM" id="SSF103032">
    <property type="entry name" value="Hypothetical protein YwqG"/>
    <property type="match status" value="1"/>
</dbReference>
<accession>A0ABT9Q1H0</accession>
<evidence type="ECO:0000256" key="1">
    <source>
        <dbReference type="SAM" id="SignalP"/>
    </source>
</evidence>
<dbReference type="InterPro" id="IPR015315">
    <property type="entry name" value="DUF1963"/>
</dbReference>